<reference evidence="1" key="1">
    <citation type="journal article" date="2014" name="Int. J. Syst. Evol. Microbiol.">
        <title>Complete genome sequence of Corynebacterium casei LMG S-19264T (=DSM 44701T), isolated from a smear-ripened cheese.</title>
        <authorList>
            <consortium name="US DOE Joint Genome Institute (JGI-PGF)"/>
            <person name="Walter F."/>
            <person name="Albersmeier A."/>
            <person name="Kalinowski J."/>
            <person name="Ruckert C."/>
        </authorList>
    </citation>
    <scope>NUCLEOTIDE SEQUENCE</scope>
    <source>
        <strain evidence="1">JCM 4369</strain>
    </source>
</reference>
<protein>
    <submittedName>
        <fullName evidence="1">Uncharacterized protein</fullName>
    </submittedName>
</protein>
<keyword evidence="2" id="KW-1185">Reference proteome</keyword>
<dbReference type="Proteomes" id="UP000618795">
    <property type="component" value="Unassembled WGS sequence"/>
</dbReference>
<comment type="caution">
    <text evidence="1">The sequence shown here is derived from an EMBL/GenBank/DDBJ whole genome shotgun (WGS) entry which is preliminary data.</text>
</comment>
<name>A0A918ILJ1_9ACTN</name>
<proteinExistence type="predicted"/>
<evidence type="ECO:0000313" key="1">
    <source>
        <dbReference type="EMBL" id="GGV29380.1"/>
    </source>
</evidence>
<sequence>MAAGHSVDPARRQEAFEGLMSRIAGRFARVEPRRRVGRLVLGLLSDLPRKNCWTIAE</sequence>
<gene>
    <name evidence="1" type="ORF">GCM10010260_82350</name>
</gene>
<evidence type="ECO:0000313" key="2">
    <source>
        <dbReference type="Proteomes" id="UP000618795"/>
    </source>
</evidence>
<organism evidence="1 2">
    <name type="scientific">Streptomyces filipinensis</name>
    <dbReference type="NCBI Taxonomy" id="66887"/>
    <lineage>
        <taxon>Bacteria</taxon>
        <taxon>Bacillati</taxon>
        <taxon>Actinomycetota</taxon>
        <taxon>Actinomycetes</taxon>
        <taxon>Kitasatosporales</taxon>
        <taxon>Streptomycetaceae</taxon>
        <taxon>Streptomyces</taxon>
    </lineage>
</organism>
<accession>A0A918ILJ1</accession>
<dbReference type="AlphaFoldDB" id="A0A918ILJ1"/>
<reference evidence="1" key="2">
    <citation type="submission" date="2020-09" db="EMBL/GenBank/DDBJ databases">
        <authorList>
            <person name="Sun Q."/>
            <person name="Ohkuma M."/>
        </authorList>
    </citation>
    <scope>NUCLEOTIDE SEQUENCE</scope>
    <source>
        <strain evidence="1">JCM 4369</strain>
    </source>
</reference>
<dbReference type="EMBL" id="BMTD01000036">
    <property type="protein sequence ID" value="GGV29380.1"/>
    <property type="molecule type" value="Genomic_DNA"/>
</dbReference>